<dbReference type="EMBL" id="BMAW01075715">
    <property type="protein sequence ID" value="GFT98194.1"/>
    <property type="molecule type" value="Genomic_DNA"/>
</dbReference>
<accession>A0A8X6Q3N4</accession>
<reference evidence="1" key="1">
    <citation type="submission" date="2020-08" db="EMBL/GenBank/DDBJ databases">
        <title>Multicomponent nature underlies the extraordinary mechanical properties of spider dragline silk.</title>
        <authorList>
            <person name="Kono N."/>
            <person name="Nakamura H."/>
            <person name="Mori M."/>
            <person name="Yoshida Y."/>
            <person name="Ohtoshi R."/>
            <person name="Malay A.D."/>
            <person name="Moran D.A.P."/>
            <person name="Tomita M."/>
            <person name="Numata K."/>
            <person name="Arakawa K."/>
        </authorList>
    </citation>
    <scope>NUCLEOTIDE SEQUENCE</scope>
</reference>
<proteinExistence type="predicted"/>
<protein>
    <submittedName>
        <fullName evidence="1">Uncharacterized protein</fullName>
    </submittedName>
</protein>
<dbReference type="Proteomes" id="UP000887013">
    <property type="component" value="Unassembled WGS sequence"/>
</dbReference>
<sequence>MGKVTCSYCEGKFEFSVVYMMHPCTPKENSFSCKMSQVDEVSQCSDDVKDCSNLISKACNWNESTHPCYRFPKELLPYFPTPGTYSNNCCAKNDPESLNIGRKRSSDDEISQVTKREKRLFL</sequence>
<name>A0A8X6Q3N4_NEPPI</name>
<organism evidence="1 2">
    <name type="scientific">Nephila pilipes</name>
    <name type="common">Giant wood spider</name>
    <name type="synonym">Nephila maculata</name>
    <dbReference type="NCBI Taxonomy" id="299642"/>
    <lineage>
        <taxon>Eukaryota</taxon>
        <taxon>Metazoa</taxon>
        <taxon>Ecdysozoa</taxon>
        <taxon>Arthropoda</taxon>
        <taxon>Chelicerata</taxon>
        <taxon>Arachnida</taxon>
        <taxon>Araneae</taxon>
        <taxon>Araneomorphae</taxon>
        <taxon>Entelegynae</taxon>
        <taxon>Araneoidea</taxon>
        <taxon>Nephilidae</taxon>
        <taxon>Nephila</taxon>
    </lineage>
</organism>
<keyword evidence="2" id="KW-1185">Reference proteome</keyword>
<evidence type="ECO:0000313" key="1">
    <source>
        <dbReference type="EMBL" id="GFT98194.1"/>
    </source>
</evidence>
<gene>
    <name evidence="1" type="ORF">NPIL_270541</name>
</gene>
<evidence type="ECO:0000313" key="2">
    <source>
        <dbReference type="Proteomes" id="UP000887013"/>
    </source>
</evidence>
<dbReference type="AlphaFoldDB" id="A0A8X6Q3N4"/>
<comment type="caution">
    <text evidence="1">The sequence shown here is derived from an EMBL/GenBank/DDBJ whole genome shotgun (WGS) entry which is preliminary data.</text>
</comment>